<name>C7MZY5_SACVD</name>
<gene>
    <name evidence="2" type="ordered locus">Svir_12010</name>
</gene>
<evidence type="ECO:0000313" key="2">
    <source>
        <dbReference type="EMBL" id="ACU96253.1"/>
    </source>
</evidence>
<dbReference type="InterPro" id="IPR001387">
    <property type="entry name" value="Cro/C1-type_HTH"/>
</dbReference>
<accession>C7MZY5</accession>
<dbReference type="HOGENOM" id="CLU_055817_1_0_11"/>
<protein>
    <submittedName>
        <fullName evidence="2">Predicted transcription factor, MBF1 like protein</fullName>
    </submittedName>
</protein>
<dbReference type="STRING" id="471857.Svir_12010"/>
<dbReference type="eggNOG" id="COG1813">
    <property type="taxonomic scope" value="Bacteria"/>
</dbReference>
<dbReference type="InterPro" id="IPR043917">
    <property type="entry name" value="DUF5753"/>
</dbReference>
<dbReference type="PROSITE" id="PS50943">
    <property type="entry name" value="HTH_CROC1"/>
    <property type="match status" value="1"/>
</dbReference>
<dbReference type="KEGG" id="svi:Svir_12010"/>
<dbReference type="EMBL" id="CP001683">
    <property type="protein sequence ID" value="ACU96253.1"/>
    <property type="molecule type" value="Genomic_DNA"/>
</dbReference>
<feature type="domain" description="HTH cro/C1-type" evidence="1">
    <location>
        <begin position="21"/>
        <end position="75"/>
    </location>
</feature>
<dbReference type="CDD" id="cd00093">
    <property type="entry name" value="HTH_XRE"/>
    <property type="match status" value="1"/>
</dbReference>
<dbReference type="Proteomes" id="UP000000841">
    <property type="component" value="Chromosome"/>
</dbReference>
<organism evidence="2 3">
    <name type="scientific">Saccharomonospora viridis (strain ATCC 15386 / DSM 43017 / JCM 3036 / CCUG 5913 / NBRC 12207 / NCIMB 9602 / P101)</name>
    <name type="common">Thermoactinomyces viridis</name>
    <dbReference type="NCBI Taxonomy" id="471857"/>
    <lineage>
        <taxon>Bacteria</taxon>
        <taxon>Bacillati</taxon>
        <taxon>Actinomycetota</taxon>
        <taxon>Actinomycetes</taxon>
        <taxon>Pseudonocardiales</taxon>
        <taxon>Pseudonocardiaceae</taxon>
        <taxon>Saccharomonospora</taxon>
    </lineage>
</organism>
<dbReference type="SMART" id="SM00530">
    <property type="entry name" value="HTH_XRE"/>
    <property type="match status" value="1"/>
</dbReference>
<keyword evidence="3" id="KW-1185">Reference proteome</keyword>
<dbReference type="SUPFAM" id="SSF47413">
    <property type="entry name" value="lambda repressor-like DNA-binding domains"/>
    <property type="match status" value="1"/>
</dbReference>
<evidence type="ECO:0000259" key="1">
    <source>
        <dbReference type="PROSITE" id="PS50943"/>
    </source>
</evidence>
<dbReference type="InterPro" id="IPR010982">
    <property type="entry name" value="Lambda_DNA-bd_dom_sf"/>
</dbReference>
<proteinExistence type="predicted"/>
<dbReference type="Pfam" id="PF13560">
    <property type="entry name" value="HTH_31"/>
    <property type="match status" value="1"/>
</dbReference>
<sequence>MLGCMASNADTPRARALGAELREARQRAGLSQGALADVIGRSKSHVLRWENGRLIPSETDTAQVLQALGVRGAERARLLELARDALDPDWLAPGIDRQLAALAEYERTARTIINVEPLMIPGLMQTYDYASHVSFGHGVTRGEAQQRAQLRVGRQHVLTRTPPIQLVAIVGEYAVRNAPCPRGVMVDQLRYLLKLAAMENVTLQLLPMKMASVPILTGPWALIEFDRTKPIVHLDHYASSATITDAKSVARYRSAVDTLREEAMSPTDSFGLIADIIEHEEIAL</sequence>
<reference evidence="2 3" key="1">
    <citation type="journal article" date="2009" name="Stand. Genomic Sci.">
        <title>Complete genome sequence of Saccharomonospora viridis type strain (P101).</title>
        <authorList>
            <person name="Pati A."/>
            <person name="Sikorski J."/>
            <person name="Nolan M."/>
            <person name="Lapidus A."/>
            <person name="Copeland A."/>
            <person name="Glavina Del Rio T."/>
            <person name="Lucas S."/>
            <person name="Chen F."/>
            <person name="Tice H."/>
            <person name="Pitluck S."/>
            <person name="Cheng J.F."/>
            <person name="Chertkov O."/>
            <person name="Brettin T."/>
            <person name="Han C."/>
            <person name="Detter J.C."/>
            <person name="Kuske C."/>
            <person name="Bruce D."/>
            <person name="Goodwin L."/>
            <person name="Chain P."/>
            <person name="D'haeseleer P."/>
            <person name="Chen A."/>
            <person name="Palaniappan K."/>
            <person name="Ivanova N."/>
            <person name="Mavromatis K."/>
            <person name="Mikhailova N."/>
            <person name="Rohde M."/>
            <person name="Tindall B.J."/>
            <person name="Goker M."/>
            <person name="Bristow J."/>
            <person name="Eisen J.A."/>
            <person name="Markowitz V."/>
            <person name="Hugenholtz P."/>
            <person name="Kyrpides N.C."/>
            <person name="Klenk H.P."/>
        </authorList>
    </citation>
    <scope>NUCLEOTIDE SEQUENCE [LARGE SCALE GENOMIC DNA]</scope>
    <source>
        <strain evidence="3">ATCC 15386 / DSM 43017 / JCM 3036 / NBRC 12207 / P101</strain>
    </source>
</reference>
<dbReference type="Gene3D" id="1.10.260.40">
    <property type="entry name" value="lambda repressor-like DNA-binding domains"/>
    <property type="match status" value="1"/>
</dbReference>
<dbReference type="GO" id="GO:0003677">
    <property type="term" value="F:DNA binding"/>
    <property type="evidence" value="ECO:0007669"/>
    <property type="project" value="InterPro"/>
</dbReference>
<evidence type="ECO:0000313" key="3">
    <source>
        <dbReference type="Proteomes" id="UP000000841"/>
    </source>
</evidence>
<dbReference type="Pfam" id="PF19054">
    <property type="entry name" value="DUF5753"/>
    <property type="match status" value="1"/>
</dbReference>
<dbReference type="AlphaFoldDB" id="C7MZY5"/>